<dbReference type="InterPro" id="IPR035985">
    <property type="entry name" value="Ubiquitin-activating_enz"/>
</dbReference>
<accession>A0AAE6R5P1</accession>
<dbReference type="RefSeq" id="WP_158914836.1">
    <property type="nucleotide sequence ID" value="NZ_CP046875.1"/>
</dbReference>
<dbReference type="EMBL" id="CP046875">
    <property type="protein sequence ID" value="QGZ28355.1"/>
    <property type="molecule type" value="Genomic_DNA"/>
</dbReference>
<name>A0AAE6R5P1_9STRE</name>
<evidence type="ECO:0000313" key="2">
    <source>
        <dbReference type="EMBL" id="QGZ28355.1"/>
    </source>
</evidence>
<dbReference type="Proteomes" id="UP000433223">
    <property type="component" value="Chromosome"/>
</dbReference>
<dbReference type="SUPFAM" id="SSF69572">
    <property type="entry name" value="Activating enzymes of the ubiquitin-like proteins"/>
    <property type="match status" value="1"/>
</dbReference>
<dbReference type="AlphaFoldDB" id="A0AAE6R5P1"/>
<dbReference type="Gene3D" id="3.40.50.720">
    <property type="entry name" value="NAD(P)-binding Rossmann-like Domain"/>
    <property type="match status" value="1"/>
</dbReference>
<proteinExistence type="predicted"/>
<sequence>MYQEKLSQSTVLIVGVGGIGSTVVEILARLGCPGQAFL</sequence>
<reference evidence="2 3" key="1">
    <citation type="submission" date="2019-12" db="EMBL/GenBank/DDBJ databases">
        <title>Complete genome sequence of Streptococcus lutetiensis CNU 77-61 isolated from Capra aegagrus hircus.</title>
        <authorList>
            <person name="Park S.Y."/>
            <person name="Kim J.H."/>
            <person name="Seo S.W."/>
        </authorList>
    </citation>
    <scope>NUCLEOTIDE SEQUENCE [LARGE SCALE GENOMIC DNA]</scope>
    <source>
        <strain evidence="2 3">CNU_77-61</strain>
    </source>
</reference>
<gene>
    <name evidence="2" type="ORF">GP482_03340</name>
</gene>
<keyword evidence="3" id="KW-1185">Reference proteome</keyword>
<evidence type="ECO:0000259" key="1">
    <source>
        <dbReference type="Pfam" id="PF00899"/>
    </source>
</evidence>
<dbReference type="InterPro" id="IPR000594">
    <property type="entry name" value="ThiF_NAD_FAD-bd"/>
</dbReference>
<protein>
    <recommendedName>
        <fullName evidence="1">THIF-type NAD/FAD binding fold domain-containing protein</fullName>
    </recommendedName>
</protein>
<organism evidence="2 3">
    <name type="scientific">Streptococcus ruminicola</name>
    <dbReference type="NCBI Taxonomy" id="2686210"/>
    <lineage>
        <taxon>Bacteria</taxon>
        <taxon>Bacillati</taxon>
        <taxon>Bacillota</taxon>
        <taxon>Bacilli</taxon>
        <taxon>Lactobacillales</taxon>
        <taxon>Streptococcaceae</taxon>
        <taxon>Streptococcus</taxon>
    </lineage>
</organism>
<dbReference type="GO" id="GO:0008641">
    <property type="term" value="F:ubiquitin-like modifier activating enzyme activity"/>
    <property type="evidence" value="ECO:0007669"/>
    <property type="project" value="InterPro"/>
</dbReference>
<dbReference type="Pfam" id="PF00899">
    <property type="entry name" value="ThiF"/>
    <property type="match status" value="1"/>
</dbReference>
<feature type="domain" description="THIF-type NAD/FAD binding fold" evidence="1">
    <location>
        <begin position="3"/>
        <end position="32"/>
    </location>
</feature>
<evidence type="ECO:0000313" key="3">
    <source>
        <dbReference type="Proteomes" id="UP000433223"/>
    </source>
</evidence>